<keyword evidence="11" id="KW-1185">Reference proteome</keyword>
<gene>
    <name evidence="10" type="ORF">TMU3MR103_1969</name>
</gene>
<keyword evidence="4 7" id="KW-0812">Transmembrane</keyword>
<evidence type="ECO:0000313" key="11">
    <source>
        <dbReference type="Proteomes" id="UP000029381"/>
    </source>
</evidence>
<dbReference type="Pfam" id="PF01773">
    <property type="entry name" value="Nucleos_tra2_N"/>
    <property type="match status" value="1"/>
</dbReference>
<dbReference type="GO" id="GO:0005886">
    <property type="term" value="C:plasma membrane"/>
    <property type="evidence" value="ECO:0007669"/>
    <property type="project" value="UniProtKB-SubCell"/>
</dbReference>
<sequence>MISIARGLIALVVILLAGIAMSSDRKKIDYKHILLMLGIQIILTFFLLGTSVGISIITGVSGFFGWLLEQAGAGTDFVFGGVVLEEGVTVFFFHVLLPIILINALIGILNYTNILPFITKWLGKGLNKITGSGELESFNAISSSILANNALLTIKEVIPKLSRKQLFTVCLSATSAAAATSFGAYMELIEGNLVVVAVILNIFSALILNKLVNPYDPDEGSLEESVDDLSEEDSPKDKEPFFSMLSDHLQEGFQIVVSVMVIVFGFISLLSMLDSIFELALNISFTEILGYIFAPIAYIMGIPSGDVVDAGSVMATKLITNEFAAIGYLVEVETVLSAKTYAMLSTYVISFANFGTMGILTGVLGGIDKNQKNVLSKDLMKLLTVATLASMLTAAVTGFFY</sequence>
<evidence type="ECO:0000256" key="1">
    <source>
        <dbReference type="ARBA" id="ARBA00004651"/>
    </source>
</evidence>
<dbReference type="InterPro" id="IPR008276">
    <property type="entry name" value="C_nuclsd_transpt"/>
</dbReference>
<comment type="similarity">
    <text evidence="2">Belongs to the concentrative nucleoside transporter (CNT) (TC 2.A.41) family.</text>
</comment>
<keyword evidence="3" id="KW-1003">Cell membrane</keyword>
<evidence type="ECO:0000256" key="5">
    <source>
        <dbReference type="ARBA" id="ARBA00022989"/>
    </source>
</evidence>
<keyword evidence="5 7" id="KW-1133">Transmembrane helix</keyword>
<feature type="transmembrane region" description="Helical" evidence="7">
    <location>
        <begin position="6"/>
        <end position="23"/>
    </location>
</feature>
<dbReference type="Proteomes" id="UP000029381">
    <property type="component" value="Unassembled WGS sequence"/>
</dbReference>
<dbReference type="Pfam" id="PF07662">
    <property type="entry name" value="Nucleos_tra2_C"/>
    <property type="match status" value="1"/>
</dbReference>
<evidence type="ECO:0000256" key="3">
    <source>
        <dbReference type="ARBA" id="ARBA00022475"/>
    </source>
</evidence>
<dbReference type="GO" id="GO:0005337">
    <property type="term" value="F:nucleoside transmembrane transporter activity"/>
    <property type="evidence" value="ECO:0007669"/>
    <property type="project" value="InterPro"/>
</dbReference>
<proteinExistence type="inferred from homology"/>
<dbReference type="InterPro" id="IPR002668">
    <property type="entry name" value="CNT_N_dom"/>
</dbReference>
<feature type="transmembrane region" description="Helical" evidence="7">
    <location>
        <begin position="88"/>
        <end position="111"/>
    </location>
</feature>
<feature type="transmembrane region" description="Helical" evidence="7">
    <location>
        <begin position="253"/>
        <end position="273"/>
    </location>
</feature>
<comment type="subcellular location">
    <subcellularLocation>
        <location evidence="1">Cell membrane</location>
        <topology evidence="1">Multi-pass membrane protein</topology>
    </subcellularLocation>
</comment>
<organism evidence="10 11">
    <name type="scientific">Tetragenococcus muriaticus 3MR10-3</name>
    <dbReference type="NCBI Taxonomy" id="1302648"/>
    <lineage>
        <taxon>Bacteria</taxon>
        <taxon>Bacillati</taxon>
        <taxon>Bacillota</taxon>
        <taxon>Bacilli</taxon>
        <taxon>Lactobacillales</taxon>
        <taxon>Enterococcaceae</taxon>
        <taxon>Tetragenococcus</taxon>
    </lineage>
</organism>
<dbReference type="AlphaFoldDB" id="A0A091C0E8"/>
<dbReference type="InterPro" id="IPR011657">
    <property type="entry name" value="CNT_C_dom"/>
</dbReference>
<protein>
    <submittedName>
        <fullName evidence="10">Nucleoside permease</fullName>
    </submittedName>
</protein>
<feature type="transmembrane region" description="Helical" evidence="7">
    <location>
        <begin position="35"/>
        <end position="68"/>
    </location>
</feature>
<evidence type="ECO:0000313" key="10">
    <source>
        <dbReference type="EMBL" id="KFN89532.1"/>
    </source>
</evidence>
<evidence type="ECO:0000256" key="7">
    <source>
        <dbReference type="SAM" id="Phobius"/>
    </source>
</evidence>
<feature type="transmembrane region" description="Helical" evidence="7">
    <location>
        <begin position="342"/>
        <end position="367"/>
    </location>
</feature>
<reference evidence="10 11" key="1">
    <citation type="submission" date="2014-08" db="EMBL/GenBank/DDBJ databases">
        <title>Genome sequence of Tetragenococcus muriaticus.</title>
        <authorList>
            <person name="Chuea-nongthon C."/>
            <person name="Rodtong S."/>
            <person name="Yongsawatdigul J."/>
            <person name="Steele J.L."/>
            <person name="Liu X.-y."/>
            <person name="Speers J."/>
            <person name="Glasner J.D."/>
            <person name="Neeno-Eckwall E.C."/>
        </authorList>
    </citation>
    <scope>NUCLEOTIDE SEQUENCE [LARGE SCALE GENOMIC DNA]</scope>
    <source>
        <strain evidence="10 11">3MR10-3</strain>
    </source>
</reference>
<keyword evidence="6 7" id="KW-0472">Membrane</keyword>
<feature type="domain" description="Concentrative nucleoside transporter C-terminal" evidence="9">
    <location>
        <begin position="194"/>
        <end position="398"/>
    </location>
</feature>
<dbReference type="RefSeq" id="WP_038024117.1">
    <property type="nucleotide sequence ID" value="NZ_JPVT01000213.1"/>
</dbReference>
<feature type="transmembrane region" description="Helical" evidence="7">
    <location>
        <begin position="192"/>
        <end position="212"/>
    </location>
</feature>
<feature type="transmembrane region" description="Helical" evidence="7">
    <location>
        <begin position="279"/>
        <end position="300"/>
    </location>
</feature>
<evidence type="ECO:0000256" key="2">
    <source>
        <dbReference type="ARBA" id="ARBA00009033"/>
    </source>
</evidence>
<name>A0A091C0E8_9ENTE</name>
<evidence type="ECO:0000259" key="8">
    <source>
        <dbReference type="Pfam" id="PF01773"/>
    </source>
</evidence>
<dbReference type="EMBL" id="JPVT01000213">
    <property type="protein sequence ID" value="KFN89532.1"/>
    <property type="molecule type" value="Genomic_DNA"/>
</dbReference>
<dbReference type="PANTHER" id="PTHR10590">
    <property type="entry name" value="SODIUM/NUCLEOSIDE COTRANSPORTER"/>
    <property type="match status" value="1"/>
</dbReference>
<feature type="domain" description="Concentrative nucleoside transporter N-terminal" evidence="8">
    <location>
        <begin position="10"/>
        <end position="81"/>
    </location>
</feature>
<evidence type="ECO:0000256" key="6">
    <source>
        <dbReference type="ARBA" id="ARBA00023136"/>
    </source>
</evidence>
<feature type="transmembrane region" description="Helical" evidence="7">
    <location>
        <begin position="379"/>
        <end position="400"/>
    </location>
</feature>
<comment type="caution">
    <text evidence="10">The sequence shown here is derived from an EMBL/GenBank/DDBJ whole genome shotgun (WGS) entry which is preliminary data.</text>
</comment>
<evidence type="ECO:0000256" key="4">
    <source>
        <dbReference type="ARBA" id="ARBA00022692"/>
    </source>
</evidence>
<accession>A0A091C0E8</accession>
<evidence type="ECO:0000259" key="9">
    <source>
        <dbReference type="Pfam" id="PF07662"/>
    </source>
</evidence>
<dbReference type="GO" id="GO:0015293">
    <property type="term" value="F:symporter activity"/>
    <property type="evidence" value="ECO:0007669"/>
    <property type="project" value="TreeGrafter"/>
</dbReference>
<dbReference type="PATRIC" id="fig|1302648.3.peg.1929"/>
<dbReference type="PANTHER" id="PTHR10590:SF23">
    <property type="entry name" value="NUPC_NUPG FAMILY NUCLEOSIDE CNT TRANSPORTER"/>
    <property type="match status" value="1"/>
</dbReference>